<evidence type="ECO:0000313" key="3">
    <source>
        <dbReference type="WBParaSite" id="ACOC_0000420101-mRNA-1"/>
    </source>
</evidence>
<dbReference type="AlphaFoldDB" id="A0A0R3PIM4"/>
<organism evidence="3">
    <name type="scientific">Angiostrongylus costaricensis</name>
    <name type="common">Nematode worm</name>
    <dbReference type="NCBI Taxonomy" id="334426"/>
    <lineage>
        <taxon>Eukaryota</taxon>
        <taxon>Metazoa</taxon>
        <taxon>Ecdysozoa</taxon>
        <taxon>Nematoda</taxon>
        <taxon>Chromadorea</taxon>
        <taxon>Rhabditida</taxon>
        <taxon>Rhabditina</taxon>
        <taxon>Rhabditomorpha</taxon>
        <taxon>Strongyloidea</taxon>
        <taxon>Metastrongylidae</taxon>
        <taxon>Angiostrongylus</taxon>
    </lineage>
</organism>
<gene>
    <name evidence="1" type="ORF">ACOC_LOCUS4202</name>
</gene>
<proteinExistence type="predicted"/>
<reference evidence="1 2" key="2">
    <citation type="submission" date="2018-11" db="EMBL/GenBank/DDBJ databases">
        <authorList>
            <consortium name="Pathogen Informatics"/>
        </authorList>
    </citation>
    <scope>NUCLEOTIDE SEQUENCE [LARGE SCALE GENOMIC DNA]</scope>
    <source>
        <strain evidence="1 2">Costa Rica</strain>
    </source>
</reference>
<dbReference type="EMBL" id="UYYA01002744">
    <property type="protein sequence ID" value="VDM55787.1"/>
    <property type="molecule type" value="Genomic_DNA"/>
</dbReference>
<sequence length="128" mass="14116">MGMIVALGASGTGLKSRSMGMILDLGASGTGFKSRFGPHFGYLSVVLNYRSVLLQRSMGMIVALGVRGTGFKFLFGPDFGCISVVLNYRSVLHQVYGYDSRFGCERYRVKIPVRPTFWMPFSRPKLSS</sequence>
<accession>A0A0R3PIM4</accession>
<protein>
    <submittedName>
        <fullName evidence="3">Peptidase A1 domain-containing protein</fullName>
    </submittedName>
</protein>
<name>A0A0R3PIM4_ANGCS</name>
<dbReference type="Proteomes" id="UP000267027">
    <property type="component" value="Unassembled WGS sequence"/>
</dbReference>
<evidence type="ECO:0000313" key="2">
    <source>
        <dbReference type="Proteomes" id="UP000267027"/>
    </source>
</evidence>
<keyword evidence="2" id="KW-1185">Reference proteome</keyword>
<reference evidence="3" key="1">
    <citation type="submission" date="2017-02" db="UniProtKB">
        <authorList>
            <consortium name="WormBaseParasite"/>
        </authorList>
    </citation>
    <scope>IDENTIFICATION</scope>
</reference>
<evidence type="ECO:0000313" key="1">
    <source>
        <dbReference type="EMBL" id="VDM55787.1"/>
    </source>
</evidence>
<dbReference type="WBParaSite" id="ACOC_0000420101-mRNA-1">
    <property type="protein sequence ID" value="ACOC_0000420101-mRNA-1"/>
    <property type="gene ID" value="ACOC_0000420101"/>
</dbReference>